<keyword evidence="5" id="KW-0067">ATP-binding</keyword>
<keyword evidence="4" id="KW-0418">Kinase</keyword>
<dbReference type="Pfam" id="PF17042">
    <property type="entry name" value="NBD_C"/>
    <property type="match status" value="1"/>
</dbReference>
<name>A0A543CY51_9PSEU</name>
<proteinExistence type="inferred from homology"/>
<dbReference type="Gene3D" id="3.40.980.20">
    <property type="entry name" value="Four-carbon acid sugar kinase, nucleotide binding domain"/>
    <property type="match status" value="1"/>
</dbReference>
<evidence type="ECO:0000256" key="6">
    <source>
        <dbReference type="ARBA" id="ARBA00023277"/>
    </source>
</evidence>
<evidence type="ECO:0000313" key="10">
    <source>
        <dbReference type="Proteomes" id="UP000315677"/>
    </source>
</evidence>
<dbReference type="GO" id="GO:0005524">
    <property type="term" value="F:ATP binding"/>
    <property type="evidence" value="ECO:0007669"/>
    <property type="project" value="UniProtKB-KW"/>
</dbReference>
<sequence>MASLGTVRRLAVVADDLTGAADAAAPFAAHGFTVAVALGEQLPTADVVALSTDNRGRPAAEARERTHRAVGRVPDAELLFVKIDSTLRGQVRADVEGALAAWGAATAIATPAFPAQGRVVRDGALLVHGEPTVPQVAALFPDGVEVVDAESHDALLALARRLADGGSVAIGSGGLSRALAEVLPPPPTCRRTALSSVPSRRECRSSVEAGVLLVVGTPHPTTRAQLAPLGADLVTTAPAAVSALRAGRRAVLTCEPDGPVDPESPAAVALGAGLAAAAVAVLDAVPGTGLVLTGGATALAVADALGATELRLHGEVVAGLPLGVLVAGPRRVPVVTKSGGFGAPDALTRAAEALEACA</sequence>
<dbReference type="Proteomes" id="UP000315677">
    <property type="component" value="Unassembled WGS sequence"/>
</dbReference>
<dbReference type="Pfam" id="PF07005">
    <property type="entry name" value="SBD_N"/>
    <property type="match status" value="1"/>
</dbReference>
<dbReference type="InterPro" id="IPR031475">
    <property type="entry name" value="NBD_C"/>
</dbReference>
<comment type="caution">
    <text evidence="9">The sequence shown here is derived from an EMBL/GenBank/DDBJ whole genome shotgun (WGS) entry which is preliminary data.</text>
</comment>
<accession>A0A543CY51</accession>
<evidence type="ECO:0000256" key="4">
    <source>
        <dbReference type="ARBA" id="ARBA00022777"/>
    </source>
</evidence>
<evidence type="ECO:0000256" key="1">
    <source>
        <dbReference type="ARBA" id="ARBA00005715"/>
    </source>
</evidence>
<dbReference type="InterPro" id="IPR037051">
    <property type="entry name" value="4-carb_acid_sugar_kinase_N_sf"/>
</dbReference>
<dbReference type="EMBL" id="VFPA01000007">
    <property type="protein sequence ID" value="TQM02020.1"/>
    <property type="molecule type" value="Genomic_DNA"/>
</dbReference>
<dbReference type="SUPFAM" id="SSF142764">
    <property type="entry name" value="YgbK-like"/>
    <property type="match status" value="1"/>
</dbReference>
<evidence type="ECO:0000313" key="9">
    <source>
        <dbReference type="EMBL" id="TQM02020.1"/>
    </source>
</evidence>
<dbReference type="RefSeq" id="WP_170231763.1">
    <property type="nucleotide sequence ID" value="NZ_VFPA01000007.1"/>
</dbReference>
<evidence type="ECO:0000256" key="5">
    <source>
        <dbReference type="ARBA" id="ARBA00022840"/>
    </source>
</evidence>
<reference evidence="9 10" key="1">
    <citation type="submission" date="2019-06" db="EMBL/GenBank/DDBJ databases">
        <title>Sequencing the genomes of 1000 actinobacteria strains.</title>
        <authorList>
            <person name="Klenk H.-P."/>
        </authorList>
    </citation>
    <scope>NUCLEOTIDE SEQUENCE [LARGE SCALE GENOMIC DNA]</scope>
    <source>
        <strain evidence="9 10">DSM 45301</strain>
    </source>
</reference>
<dbReference type="GO" id="GO:0016301">
    <property type="term" value="F:kinase activity"/>
    <property type="evidence" value="ECO:0007669"/>
    <property type="project" value="UniProtKB-KW"/>
</dbReference>
<dbReference type="Gene3D" id="3.40.50.10840">
    <property type="entry name" value="Putative sugar-binding, N-terminal domain"/>
    <property type="match status" value="1"/>
</dbReference>
<organism evidence="9 10">
    <name type="scientific">Pseudonocardia kunmingensis</name>
    <dbReference type="NCBI Taxonomy" id="630975"/>
    <lineage>
        <taxon>Bacteria</taxon>
        <taxon>Bacillati</taxon>
        <taxon>Actinomycetota</taxon>
        <taxon>Actinomycetes</taxon>
        <taxon>Pseudonocardiales</taxon>
        <taxon>Pseudonocardiaceae</taxon>
        <taxon>Pseudonocardia</taxon>
    </lineage>
</organism>
<dbReference type="InterPro" id="IPR042213">
    <property type="entry name" value="NBD_C_sf"/>
</dbReference>
<feature type="domain" description="Four-carbon acid sugar kinase N-terminal" evidence="7">
    <location>
        <begin position="10"/>
        <end position="132"/>
    </location>
</feature>
<evidence type="ECO:0000256" key="2">
    <source>
        <dbReference type="ARBA" id="ARBA00022679"/>
    </source>
</evidence>
<protein>
    <submittedName>
        <fullName evidence="9">Uncharacterized protein YgbK (DUF1537 family)</fullName>
    </submittedName>
</protein>
<feature type="domain" description="Four-carbon acid sugar kinase nucleotide binding" evidence="8">
    <location>
        <begin position="251"/>
        <end position="347"/>
    </location>
</feature>
<keyword evidence="6" id="KW-0119">Carbohydrate metabolism</keyword>
<keyword evidence="10" id="KW-1185">Reference proteome</keyword>
<dbReference type="AlphaFoldDB" id="A0A543CY51"/>
<gene>
    <name evidence="9" type="ORF">FB558_7878</name>
</gene>
<keyword evidence="2" id="KW-0808">Transferase</keyword>
<evidence type="ECO:0000259" key="7">
    <source>
        <dbReference type="Pfam" id="PF07005"/>
    </source>
</evidence>
<evidence type="ECO:0000256" key="3">
    <source>
        <dbReference type="ARBA" id="ARBA00022741"/>
    </source>
</evidence>
<comment type="similarity">
    <text evidence="1">Belongs to the four-carbon acid sugar kinase family.</text>
</comment>
<evidence type="ECO:0000259" key="8">
    <source>
        <dbReference type="Pfam" id="PF17042"/>
    </source>
</evidence>
<dbReference type="InterPro" id="IPR010737">
    <property type="entry name" value="4-carb_acid_sugar_kinase_N"/>
</dbReference>
<keyword evidence="3" id="KW-0547">Nucleotide-binding</keyword>